<name>A0A5B7F359_PORTR</name>
<proteinExistence type="predicted"/>
<comment type="caution">
    <text evidence="1">The sequence shown here is derived from an EMBL/GenBank/DDBJ whole genome shotgun (WGS) entry which is preliminary data.</text>
</comment>
<dbReference type="EMBL" id="VSRR010004534">
    <property type="protein sequence ID" value="MPC39977.1"/>
    <property type="molecule type" value="Genomic_DNA"/>
</dbReference>
<organism evidence="1 2">
    <name type="scientific">Portunus trituberculatus</name>
    <name type="common">Swimming crab</name>
    <name type="synonym">Neptunus trituberculatus</name>
    <dbReference type="NCBI Taxonomy" id="210409"/>
    <lineage>
        <taxon>Eukaryota</taxon>
        <taxon>Metazoa</taxon>
        <taxon>Ecdysozoa</taxon>
        <taxon>Arthropoda</taxon>
        <taxon>Crustacea</taxon>
        <taxon>Multicrustacea</taxon>
        <taxon>Malacostraca</taxon>
        <taxon>Eumalacostraca</taxon>
        <taxon>Eucarida</taxon>
        <taxon>Decapoda</taxon>
        <taxon>Pleocyemata</taxon>
        <taxon>Brachyura</taxon>
        <taxon>Eubrachyura</taxon>
        <taxon>Portunoidea</taxon>
        <taxon>Portunidae</taxon>
        <taxon>Portuninae</taxon>
        <taxon>Portunus</taxon>
    </lineage>
</organism>
<sequence length="124" mass="14023">MSQQRSLMKWCKDATKGAPHTSLTWLCRQEYYVTSFFTVVVHDNCDVWSSFHVEHQTAVVSLRCKCCSKRCVYLLCVDISGWRHQTAAFIVGEGGDTWPCCPRAILTCGTSGRDHESPITSPYI</sequence>
<evidence type="ECO:0000313" key="2">
    <source>
        <dbReference type="Proteomes" id="UP000324222"/>
    </source>
</evidence>
<dbReference type="AlphaFoldDB" id="A0A5B7F359"/>
<protein>
    <submittedName>
        <fullName evidence="1">Uncharacterized protein</fullName>
    </submittedName>
</protein>
<accession>A0A5B7F359</accession>
<reference evidence="1 2" key="1">
    <citation type="submission" date="2019-05" db="EMBL/GenBank/DDBJ databases">
        <title>Another draft genome of Portunus trituberculatus and its Hox gene families provides insights of decapod evolution.</title>
        <authorList>
            <person name="Jeong J.-H."/>
            <person name="Song I."/>
            <person name="Kim S."/>
            <person name="Choi T."/>
            <person name="Kim D."/>
            <person name="Ryu S."/>
            <person name="Kim W."/>
        </authorList>
    </citation>
    <scope>NUCLEOTIDE SEQUENCE [LARGE SCALE GENOMIC DNA]</scope>
    <source>
        <tissue evidence="1">Muscle</tissue>
    </source>
</reference>
<gene>
    <name evidence="1" type="ORF">E2C01_033530</name>
</gene>
<keyword evidence="2" id="KW-1185">Reference proteome</keyword>
<dbReference type="Proteomes" id="UP000324222">
    <property type="component" value="Unassembled WGS sequence"/>
</dbReference>
<evidence type="ECO:0000313" key="1">
    <source>
        <dbReference type="EMBL" id="MPC39977.1"/>
    </source>
</evidence>